<comment type="function">
    <text evidence="6 7">Catalyzes a reversible aldol reaction between acetaldehyde and D-glyceraldehyde 3-phosphate to generate 2-deoxy-D-ribose 5-phosphate.</text>
</comment>
<comment type="catalytic activity">
    <reaction evidence="5 7">
        <text>2-deoxy-D-ribose 5-phosphate = D-glyceraldehyde 3-phosphate + acetaldehyde</text>
        <dbReference type="Rhea" id="RHEA:12821"/>
        <dbReference type="ChEBI" id="CHEBI:15343"/>
        <dbReference type="ChEBI" id="CHEBI:59776"/>
        <dbReference type="ChEBI" id="CHEBI:62877"/>
        <dbReference type="EC" id="4.1.2.4"/>
    </reaction>
</comment>
<dbReference type="OrthoDB" id="9778711at2"/>
<dbReference type="PIRSF" id="PIRSF001357">
    <property type="entry name" value="DeoC"/>
    <property type="match status" value="1"/>
</dbReference>
<dbReference type="GO" id="GO:0016052">
    <property type="term" value="P:carbohydrate catabolic process"/>
    <property type="evidence" value="ECO:0007669"/>
    <property type="project" value="TreeGrafter"/>
</dbReference>
<keyword evidence="3 7" id="KW-0456">Lyase</keyword>
<dbReference type="InterPro" id="IPR002915">
    <property type="entry name" value="DeoC/FbaB/LacD_aldolase"/>
</dbReference>
<evidence type="ECO:0000256" key="3">
    <source>
        <dbReference type="ARBA" id="ARBA00023239"/>
    </source>
</evidence>
<feature type="active site" description="Proton donor/acceptor" evidence="7">
    <location>
        <position position="198"/>
    </location>
</feature>
<evidence type="ECO:0000256" key="2">
    <source>
        <dbReference type="ARBA" id="ARBA00022490"/>
    </source>
</evidence>
<dbReference type="NCBIfam" id="TIGR00126">
    <property type="entry name" value="deoC"/>
    <property type="match status" value="1"/>
</dbReference>
<dbReference type="InterPro" id="IPR013785">
    <property type="entry name" value="Aldolase_TIM"/>
</dbReference>
<dbReference type="CDD" id="cd00959">
    <property type="entry name" value="DeoC"/>
    <property type="match status" value="1"/>
</dbReference>
<dbReference type="FunFam" id="3.20.20.70:FF:000044">
    <property type="entry name" value="Deoxyribose-phosphate aldolase"/>
    <property type="match status" value="1"/>
</dbReference>
<proteinExistence type="inferred from homology"/>
<keyword evidence="4 7" id="KW-0704">Schiff base</keyword>
<comment type="subcellular location">
    <subcellularLocation>
        <location evidence="7">Cytoplasm</location>
    </subcellularLocation>
</comment>
<gene>
    <name evidence="7 8" type="primary">deoC</name>
    <name evidence="8" type="synonym">DERA</name>
    <name evidence="8" type="ORF">MAMT_00734</name>
</gene>
<keyword evidence="9" id="KW-1185">Reference proteome</keyword>
<dbReference type="AlphaFoldDB" id="A0A5E6M9R1"/>
<evidence type="ECO:0000256" key="7">
    <source>
        <dbReference type="HAMAP-Rule" id="MF_00114"/>
    </source>
</evidence>
<comment type="pathway">
    <text evidence="7">Carbohydrate degradation; 2-deoxy-D-ribose 1-phosphate degradation; D-glyceraldehyde 3-phosphate and acetaldehyde from 2-deoxy-alpha-D-ribose 1-phosphate: step 2/2.</text>
</comment>
<dbReference type="Gene3D" id="3.20.20.70">
    <property type="entry name" value="Aldolase class I"/>
    <property type="match status" value="1"/>
</dbReference>
<evidence type="ECO:0000313" key="9">
    <source>
        <dbReference type="Proteomes" id="UP000334923"/>
    </source>
</evidence>
<evidence type="ECO:0000256" key="5">
    <source>
        <dbReference type="ARBA" id="ARBA00048791"/>
    </source>
</evidence>
<name>A0A5E6M9R1_9BACT</name>
<accession>A0A5E6M9R1</accession>
<dbReference type="SUPFAM" id="SSF51569">
    <property type="entry name" value="Aldolase"/>
    <property type="match status" value="1"/>
</dbReference>
<dbReference type="Pfam" id="PF01791">
    <property type="entry name" value="DeoC"/>
    <property type="match status" value="1"/>
</dbReference>
<dbReference type="EMBL" id="CABFVA020000026">
    <property type="protein sequence ID" value="VVM05698.1"/>
    <property type="molecule type" value="Genomic_DNA"/>
</dbReference>
<reference evidence="8 9" key="1">
    <citation type="submission" date="2019-09" db="EMBL/GenBank/DDBJ databases">
        <authorList>
            <person name="Cremers G."/>
        </authorList>
    </citation>
    <scope>NUCLEOTIDE SEQUENCE [LARGE SCALE GENOMIC DNA]</scope>
    <source>
        <strain evidence="8">4A</strain>
    </source>
</reference>
<dbReference type="Proteomes" id="UP000334923">
    <property type="component" value="Unassembled WGS sequence"/>
</dbReference>
<dbReference type="InterPro" id="IPR028581">
    <property type="entry name" value="DeoC_typeI"/>
</dbReference>
<feature type="active site" description="Proton donor/acceptor" evidence="7">
    <location>
        <position position="107"/>
    </location>
</feature>
<dbReference type="GO" id="GO:0009264">
    <property type="term" value="P:deoxyribonucleotide catabolic process"/>
    <property type="evidence" value="ECO:0007669"/>
    <property type="project" value="UniProtKB-UniRule"/>
</dbReference>
<comment type="similarity">
    <text evidence="1 7">Belongs to the DeoC/FbaB aldolase family. DeoC type 1 subfamily.</text>
</comment>
<protein>
    <recommendedName>
        <fullName evidence="7">Deoxyribose-phosphate aldolase</fullName>
        <shortName evidence="7">DERA</shortName>
        <ecNumber evidence="7">4.1.2.4</ecNumber>
    </recommendedName>
    <alternativeName>
        <fullName evidence="7">2-deoxy-D-ribose 5-phosphate aldolase</fullName>
    </alternativeName>
    <alternativeName>
        <fullName evidence="7">Phosphodeoxyriboaldolase</fullName>
        <shortName evidence="7">Deoxyriboaldolase</shortName>
    </alternativeName>
</protein>
<dbReference type="EC" id="4.1.2.4" evidence="7"/>
<evidence type="ECO:0000313" key="8">
    <source>
        <dbReference type="EMBL" id="VVM05698.1"/>
    </source>
</evidence>
<dbReference type="UniPathway" id="UPA00002">
    <property type="reaction ID" value="UER00468"/>
</dbReference>
<organism evidence="8 9">
    <name type="scientific">Methylacidimicrobium tartarophylax</name>
    <dbReference type="NCBI Taxonomy" id="1041768"/>
    <lineage>
        <taxon>Bacteria</taxon>
        <taxon>Pseudomonadati</taxon>
        <taxon>Verrucomicrobiota</taxon>
        <taxon>Methylacidimicrobium</taxon>
    </lineage>
</organism>
<keyword evidence="2 7" id="KW-0963">Cytoplasm</keyword>
<feature type="active site" description="Schiff-base intermediate with acetaldehyde" evidence="7">
    <location>
        <position position="169"/>
    </location>
</feature>
<dbReference type="RefSeq" id="WP_142659653.1">
    <property type="nucleotide sequence ID" value="NZ_CABFVA020000026.1"/>
</dbReference>
<dbReference type="GO" id="GO:0004139">
    <property type="term" value="F:deoxyribose-phosphate aldolase activity"/>
    <property type="evidence" value="ECO:0007669"/>
    <property type="project" value="UniProtKB-UniRule"/>
</dbReference>
<evidence type="ECO:0000256" key="6">
    <source>
        <dbReference type="ARBA" id="ARBA00056337"/>
    </source>
</evidence>
<dbReference type="HAMAP" id="MF_00114">
    <property type="entry name" value="DeoC_type1"/>
    <property type="match status" value="1"/>
</dbReference>
<evidence type="ECO:0000256" key="1">
    <source>
        <dbReference type="ARBA" id="ARBA00010936"/>
    </source>
</evidence>
<evidence type="ECO:0000256" key="4">
    <source>
        <dbReference type="ARBA" id="ARBA00023270"/>
    </source>
</evidence>
<dbReference type="GO" id="GO:0005737">
    <property type="term" value="C:cytoplasm"/>
    <property type="evidence" value="ECO:0007669"/>
    <property type="project" value="UniProtKB-SubCell"/>
</dbReference>
<dbReference type="PANTHER" id="PTHR10889">
    <property type="entry name" value="DEOXYRIBOSE-PHOSPHATE ALDOLASE"/>
    <property type="match status" value="1"/>
</dbReference>
<dbReference type="PANTHER" id="PTHR10889:SF1">
    <property type="entry name" value="DEOXYRIBOSE-PHOSPHATE ALDOLASE"/>
    <property type="match status" value="1"/>
</dbReference>
<sequence length="234" mass="24487">MTDLTENATENAALDETGKRLASMIDQTLLRPDATSAMIARLCQEALAYGFYSVCIQPLWLPEAGRRLEGSGVCLCTVIDFPHGASSLRLKARAAEIAVEEGAEELDMVIPLGAAKEGDWNRVEAHVAAVVQAAAPHPVKAILEVGALTEAEIRSACVHAARAGAAFLKTSTGFGFGGATPELVSLMRRAVGPDVQIKASGGIRDRAAAERLVAAGATRLGTSSGVDIVQPDRR</sequence>
<dbReference type="InterPro" id="IPR011343">
    <property type="entry name" value="DeoC"/>
</dbReference>
<dbReference type="SMART" id="SM01133">
    <property type="entry name" value="DeoC"/>
    <property type="match status" value="1"/>
</dbReference>
<dbReference type="GO" id="GO:0006018">
    <property type="term" value="P:2-deoxyribose 1-phosphate catabolic process"/>
    <property type="evidence" value="ECO:0007669"/>
    <property type="project" value="UniProtKB-UniRule"/>
</dbReference>